<dbReference type="EMBL" id="HBGY01011965">
    <property type="protein sequence ID" value="CAD9571653.1"/>
    <property type="molecule type" value="Transcribed_RNA"/>
</dbReference>
<gene>
    <name evidence="2" type="ORF">LDAN0321_LOCUS7589</name>
</gene>
<evidence type="ECO:0000313" key="2">
    <source>
        <dbReference type="EMBL" id="CAD9571653.1"/>
    </source>
</evidence>
<proteinExistence type="predicted"/>
<accession>A0A7S2KCV6</accession>
<name>A0A7S2KCV6_9STRA</name>
<dbReference type="SUPFAM" id="SSF53474">
    <property type="entry name" value="alpha/beta-Hydrolases"/>
    <property type="match status" value="1"/>
</dbReference>
<dbReference type="AlphaFoldDB" id="A0A7S2KCV6"/>
<sequence>MGGMFSTNNNTNECCPANSWPVLPSTFDAAYEPKGEDITLLIESNNCPAYYVSATLPDANKAIVVFNDVYGPTNRSKSVCDSLATMTGYHVISPDNFRGETKDTAIADGTGVQKWLQKYPYDKVVGPDLAACIGYLTSKGVDPANIGAVGFCWGGWAIVRASATEGLLKCGVCPHPSTKIEKWAFSGSEDDIASNVSASTPIFLMPAGNDPDNVKPGGSVAEILKEKGGKCVVYEDMVHGWITRGDFTDVEVKKAADGALAAAVDFLKENM</sequence>
<dbReference type="InterPro" id="IPR029058">
    <property type="entry name" value="AB_hydrolase_fold"/>
</dbReference>
<reference evidence="2" key="1">
    <citation type="submission" date="2021-01" db="EMBL/GenBank/DDBJ databases">
        <authorList>
            <person name="Corre E."/>
            <person name="Pelletier E."/>
            <person name="Niang G."/>
            <person name="Scheremetjew M."/>
            <person name="Finn R."/>
            <person name="Kale V."/>
            <person name="Holt S."/>
            <person name="Cochrane G."/>
            <person name="Meng A."/>
            <person name="Brown T."/>
            <person name="Cohen L."/>
        </authorList>
    </citation>
    <scope>NUCLEOTIDE SEQUENCE</scope>
    <source>
        <strain evidence="2">B650</strain>
    </source>
</reference>
<protein>
    <recommendedName>
        <fullName evidence="1">Dienelactone hydrolase domain-containing protein</fullName>
    </recommendedName>
</protein>
<dbReference type="Gene3D" id="3.40.50.1820">
    <property type="entry name" value="alpha/beta hydrolase"/>
    <property type="match status" value="1"/>
</dbReference>
<dbReference type="PANTHER" id="PTHR17630:SF44">
    <property type="entry name" value="PROTEIN AIM2"/>
    <property type="match status" value="1"/>
</dbReference>
<dbReference type="PANTHER" id="PTHR17630">
    <property type="entry name" value="DIENELACTONE HYDROLASE"/>
    <property type="match status" value="1"/>
</dbReference>
<feature type="domain" description="Dienelactone hydrolase" evidence="1">
    <location>
        <begin position="54"/>
        <end position="269"/>
    </location>
</feature>
<evidence type="ECO:0000259" key="1">
    <source>
        <dbReference type="Pfam" id="PF01738"/>
    </source>
</evidence>
<dbReference type="InterPro" id="IPR002925">
    <property type="entry name" value="Dienelactn_hydro"/>
</dbReference>
<dbReference type="GO" id="GO:0016787">
    <property type="term" value="F:hydrolase activity"/>
    <property type="evidence" value="ECO:0007669"/>
    <property type="project" value="InterPro"/>
</dbReference>
<dbReference type="Pfam" id="PF01738">
    <property type="entry name" value="DLH"/>
    <property type="match status" value="1"/>
</dbReference>
<organism evidence="2">
    <name type="scientific">Leptocylindrus danicus</name>
    <dbReference type="NCBI Taxonomy" id="163516"/>
    <lineage>
        <taxon>Eukaryota</taxon>
        <taxon>Sar</taxon>
        <taxon>Stramenopiles</taxon>
        <taxon>Ochrophyta</taxon>
        <taxon>Bacillariophyta</taxon>
        <taxon>Coscinodiscophyceae</taxon>
        <taxon>Chaetocerotophycidae</taxon>
        <taxon>Leptocylindrales</taxon>
        <taxon>Leptocylindraceae</taxon>
        <taxon>Leptocylindrus</taxon>
    </lineage>
</organism>